<evidence type="ECO:0000313" key="3">
    <source>
        <dbReference type="EMBL" id="CAG6507326.1"/>
    </source>
</evidence>
<feature type="region of interest" description="Disordered" evidence="1">
    <location>
        <begin position="99"/>
        <end position="138"/>
    </location>
</feature>
<name>A0A8D8GGX2_CULPI</name>
<feature type="signal peptide" evidence="2">
    <location>
        <begin position="1"/>
        <end position="23"/>
    </location>
</feature>
<keyword evidence="2" id="KW-0732">Signal</keyword>
<reference evidence="3" key="1">
    <citation type="submission" date="2021-05" db="EMBL/GenBank/DDBJ databases">
        <authorList>
            <person name="Alioto T."/>
            <person name="Alioto T."/>
            <person name="Gomez Garrido J."/>
        </authorList>
    </citation>
    <scope>NUCLEOTIDE SEQUENCE</scope>
</reference>
<dbReference type="EMBL" id="HBUE01048862">
    <property type="protein sequence ID" value="CAG6463581.1"/>
    <property type="molecule type" value="Transcribed_RNA"/>
</dbReference>
<feature type="chain" id="PRO_5036260762" evidence="2">
    <location>
        <begin position="24"/>
        <end position="138"/>
    </location>
</feature>
<dbReference type="EMBL" id="HBUE01260116">
    <property type="protein sequence ID" value="CAG6558663.1"/>
    <property type="molecule type" value="Transcribed_RNA"/>
</dbReference>
<organism evidence="3">
    <name type="scientific">Culex pipiens</name>
    <name type="common">House mosquito</name>
    <dbReference type="NCBI Taxonomy" id="7175"/>
    <lineage>
        <taxon>Eukaryota</taxon>
        <taxon>Metazoa</taxon>
        <taxon>Ecdysozoa</taxon>
        <taxon>Arthropoda</taxon>
        <taxon>Hexapoda</taxon>
        <taxon>Insecta</taxon>
        <taxon>Pterygota</taxon>
        <taxon>Neoptera</taxon>
        <taxon>Endopterygota</taxon>
        <taxon>Diptera</taxon>
        <taxon>Nematocera</taxon>
        <taxon>Culicoidea</taxon>
        <taxon>Culicidae</taxon>
        <taxon>Culicinae</taxon>
        <taxon>Culicini</taxon>
        <taxon>Culex</taxon>
        <taxon>Culex</taxon>
    </lineage>
</organism>
<protein>
    <submittedName>
        <fullName evidence="3">(northern house mosquito) hypothetical protein</fullName>
    </submittedName>
</protein>
<evidence type="ECO:0000256" key="2">
    <source>
        <dbReference type="SAM" id="SignalP"/>
    </source>
</evidence>
<dbReference type="EMBL" id="HBUE01155048">
    <property type="protein sequence ID" value="CAG6507326.1"/>
    <property type="molecule type" value="Transcribed_RNA"/>
</dbReference>
<feature type="compositionally biased region" description="Polar residues" evidence="1">
    <location>
        <begin position="128"/>
        <end position="138"/>
    </location>
</feature>
<evidence type="ECO:0000256" key="1">
    <source>
        <dbReference type="SAM" id="MobiDB-lite"/>
    </source>
</evidence>
<dbReference type="AlphaFoldDB" id="A0A8D8GGX2"/>
<dbReference type="EMBL" id="HBUE01155049">
    <property type="protein sequence ID" value="CAG6507328.1"/>
    <property type="molecule type" value="Transcribed_RNA"/>
</dbReference>
<sequence length="138" mass="15265">MTTNWMLRTKKMLLLTTMMIVTGQRNLKRIKKSKLLKSWKSRLTVVRKKVQSQWLNRKKSYQLASLPSRCSSAPSVAAGSTPKLDTAYTCAVPKALRTEAAKIPSPSSRPTAAPSAGSTSRRKVCSRATWTNISAPSR</sequence>
<feature type="compositionally biased region" description="Low complexity" evidence="1">
    <location>
        <begin position="104"/>
        <end position="119"/>
    </location>
</feature>
<accession>A0A8D8GGX2</accession>
<dbReference type="EMBL" id="HBUE01260115">
    <property type="protein sequence ID" value="CAG6558661.1"/>
    <property type="molecule type" value="Transcribed_RNA"/>
</dbReference>
<proteinExistence type="predicted"/>